<protein>
    <submittedName>
        <fullName evidence="2">Uncharacterized protein</fullName>
    </submittedName>
</protein>
<dbReference type="AlphaFoldDB" id="A0AAJ0GJN3"/>
<keyword evidence="1" id="KW-1133">Transmembrane helix</keyword>
<evidence type="ECO:0000313" key="3">
    <source>
        <dbReference type="Proteomes" id="UP001271007"/>
    </source>
</evidence>
<keyword evidence="3" id="KW-1185">Reference proteome</keyword>
<dbReference type="Proteomes" id="UP001271007">
    <property type="component" value="Unassembled WGS sequence"/>
</dbReference>
<keyword evidence="1" id="KW-0472">Membrane</keyword>
<evidence type="ECO:0000256" key="1">
    <source>
        <dbReference type="SAM" id="Phobius"/>
    </source>
</evidence>
<keyword evidence="1" id="KW-0812">Transmembrane</keyword>
<evidence type="ECO:0000313" key="2">
    <source>
        <dbReference type="EMBL" id="KAK3058896.1"/>
    </source>
</evidence>
<feature type="transmembrane region" description="Helical" evidence="1">
    <location>
        <begin position="121"/>
        <end position="141"/>
    </location>
</feature>
<feature type="transmembrane region" description="Helical" evidence="1">
    <location>
        <begin position="196"/>
        <end position="228"/>
    </location>
</feature>
<reference evidence="2" key="1">
    <citation type="submission" date="2023-04" db="EMBL/GenBank/DDBJ databases">
        <title>Black Yeasts Isolated from many extreme environments.</title>
        <authorList>
            <person name="Coleine C."/>
            <person name="Stajich J.E."/>
            <person name="Selbmann L."/>
        </authorList>
    </citation>
    <scope>NUCLEOTIDE SEQUENCE</scope>
    <source>
        <strain evidence="2">CCFEE 5312</strain>
    </source>
</reference>
<sequence>MGDPKQDATMYSYQSVNPTPEQQVSEDAAMRPTVELGDDPQMARKRGLFATIIWQTIAFLWLVPVVALLYLNFSGYVIGASAWCPAGHCWLDMFNPVTAVPRQNAQRFDVASHDLMGGLQFVAKALEVWFGVVAAALMYLLTMQAAGKKEGLPVGYLTRPLEFADPITLIDPLLWKTGPHPVGVRSASEKRVGVRVWYLIALSIFLCVLINLMGPATAVLVIPALGWLETPKVGDRMFQQLNAASPPQIGDESWLWWSTKSCTEADFTNHNYECTLDPFGYSLDTWFSSYIASEGGAGYAKQSGLTFAANSTSKAKTKNSLQYFAAQAENKSPISDLAWWVPSRQIISNMSTDLGVVQLLSYGLSPSLVNEAAQKNYYHPDPIHTYVEYNKSLELTMVRNGPIPGTIAMMWNDYNSTWGRAIDVDANRQIRCYDNYNLVNSPLVYSTSHGSYTKCIRVGSGWSQENKKVKFQTEQVWNPDTSNMDSGVDITVYTSDKAAFFPNGVLPSWLPSACLTDGPVLNRTMCPWERMFTADPKSDVYNRTQHVTTIEFFAAQDGRNTTFAADFVAFSAFTEYSLNSDPVSNPLGVVSTGELPSSAPNIPIDPAWYLAAWSVGPDGVTARNRTSTILLQQVMQYQLAANASTLWQPGYNQDYIALLPVLQMLSLVDHSTTPTALTESKDPDHPILQRWAHMYVWSYGVTSRTAELGVAVAILGCLVVAWQVILGIVDRRRYRSPTQLIVAALEHSPRGEFEGKGHNEVEMARVRFHIKDNDAQAGKFSFYGADEKEEGTPHIVRS</sequence>
<gene>
    <name evidence="2" type="ORF">LTR09_000461</name>
</gene>
<dbReference type="EMBL" id="JAWDJX010000001">
    <property type="protein sequence ID" value="KAK3058896.1"/>
    <property type="molecule type" value="Genomic_DNA"/>
</dbReference>
<proteinExistence type="predicted"/>
<feature type="transmembrane region" description="Helical" evidence="1">
    <location>
        <begin position="708"/>
        <end position="729"/>
    </location>
</feature>
<name>A0AAJ0GJN3_9PEZI</name>
<accession>A0AAJ0GJN3</accession>
<comment type="caution">
    <text evidence="2">The sequence shown here is derived from an EMBL/GenBank/DDBJ whole genome shotgun (WGS) entry which is preliminary data.</text>
</comment>
<organism evidence="2 3">
    <name type="scientific">Extremus antarcticus</name>
    <dbReference type="NCBI Taxonomy" id="702011"/>
    <lineage>
        <taxon>Eukaryota</taxon>
        <taxon>Fungi</taxon>
        <taxon>Dikarya</taxon>
        <taxon>Ascomycota</taxon>
        <taxon>Pezizomycotina</taxon>
        <taxon>Dothideomycetes</taxon>
        <taxon>Dothideomycetidae</taxon>
        <taxon>Mycosphaerellales</taxon>
        <taxon>Extremaceae</taxon>
        <taxon>Extremus</taxon>
    </lineage>
</organism>
<feature type="transmembrane region" description="Helical" evidence="1">
    <location>
        <begin position="48"/>
        <end position="71"/>
    </location>
</feature>